<evidence type="ECO:0000256" key="9">
    <source>
        <dbReference type="ARBA" id="ARBA00022792"/>
    </source>
</evidence>
<comment type="function">
    <text evidence="1">Core subunit of the mitochondrial membrane respiratory chain NADH dehydrogenase (Complex I) that is believed to belong to the minimal assembly required for catalysis. Complex I functions in the transfer of electrons from NADH to the respiratory chain. The immediate electron acceptor for the enzyme is believed to be ubiquinone.</text>
</comment>
<evidence type="ECO:0000256" key="16">
    <source>
        <dbReference type="ARBA" id="ARBA00023136"/>
    </source>
</evidence>
<comment type="subcellular location">
    <subcellularLocation>
        <location evidence="2 18">Mitochondrion inner membrane</location>
        <topology evidence="2 18">Multi-pass membrane protein</topology>
    </subcellularLocation>
</comment>
<dbReference type="EC" id="7.1.1.2" evidence="4 18"/>
<gene>
    <name evidence="20" type="primary">ND2</name>
</gene>
<feature type="domain" description="NADH:quinone oxidoreductase/Mrp antiporter transmembrane" evidence="19">
    <location>
        <begin position="23"/>
        <end position="285"/>
    </location>
</feature>
<organism evidence="20">
    <name type="scientific">Neotrogla sp. 5 KY-2017</name>
    <dbReference type="NCBI Taxonomy" id="2051645"/>
    <lineage>
        <taxon>Eukaryota</taxon>
        <taxon>Metazoa</taxon>
        <taxon>Ecdysozoa</taxon>
        <taxon>Arthropoda</taxon>
        <taxon>Hexapoda</taxon>
        <taxon>Insecta</taxon>
        <taxon>Pterygota</taxon>
        <taxon>Neoptera</taxon>
        <taxon>Paraneoptera</taxon>
        <taxon>Psocodea</taxon>
        <taxon>Trogiomorpha</taxon>
        <taxon>Prionoglaridetae</taxon>
        <taxon>Prionoglarididae</taxon>
        <taxon>Neotrogla</taxon>
    </lineage>
</organism>
<keyword evidence="13 18" id="KW-0520">NAD</keyword>
<feature type="transmembrane region" description="Helical" evidence="18">
    <location>
        <begin position="198"/>
        <end position="222"/>
    </location>
</feature>
<comment type="function">
    <text evidence="18">Core subunit of the mitochondrial membrane respiratory chain NADH dehydrogenase (Complex I) which catalyzes electron transfer from NADH through the respiratory chain, using ubiquinone as an electron acceptor. Essential for the catalytic activity and assembly of complex I.</text>
</comment>
<evidence type="ECO:0000256" key="6">
    <source>
        <dbReference type="ARBA" id="ARBA00022448"/>
    </source>
</evidence>
<dbReference type="InterPro" id="IPR003917">
    <property type="entry name" value="NADH_UbQ_OxRdtase_chain2"/>
</dbReference>
<sequence length="340" mass="39338">MLNNLNILLLSTLTMSTLISISSSSWFSAWMGLEINLMSFIPLISNYKNSTSNESTMKYFLIQTIASVMLLFSSTLNSIIYNWSNNWITMFFNMIMMISLLLKTGAAPLHNWFIDMIEGLTWLNSFLILTWQKFAPLFFLFYCKTFNFLLILFILSSALTGSIGGLKQISLKKILAYSSINHLSWILTSMTLSKNLFILYLSFYSILNLSIIISLFLMNISFINQTFQIFKQKFLSKLIMFLPLLSLGGLPPFLGFIPKWMVINQLFSQSNIILCIFLMMFSLITLYFYLQSMYASTLLINNYESMNLWNFNLKQKTITFFPSLISILSFFIFPTCQLSI</sequence>
<keyword evidence="10 18" id="KW-1278">Translocase</keyword>
<dbReference type="GO" id="GO:0006120">
    <property type="term" value="P:mitochondrial electron transport, NADH to ubiquinone"/>
    <property type="evidence" value="ECO:0007669"/>
    <property type="project" value="InterPro"/>
</dbReference>
<evidence type="ECO:0000256" key="13">
    <source>
        <dbReference type="ARBA" id="ARBA00023027"/>
    </source>
</evidence>
<evidence type="ECO:0000256" key="12">
    <source>
        <dbReference type="ARBA" id="ARBA00022989"/>
    </source>
</evidence>
<proteinExistence type="inferred from homology"/>
<geneLocation type="mitochondrion" evidence="20"/>
<evidence type="ECO:0000256" key="1">
    <source>
        <dbReference type="ARBA" id="ARBA00003257"/>
    </source>
</evidence>
<dbReference type="PANTHER" id="PTHR46552:SF1">
    <property type="entry name" value="NADH-UBIQUINONE OXIDOREDUCTASE CHAIN 2"/>
    <property type="match status" value="1"/>
</dbReference>
<dbReference type="EMBL" id="MG255139">
    <property type="protein sequence ID" value="ATU07056.1"/>
    <property type="molecule type" value="Genomic_DNA"/>
</dbReference>
<evidence type="ECO:0000256" key="4">
    <source>
        <dbReference type="ARBA" id="ARBA00012944"/>
    </source>
</evidence>
<feature type="transmembrane region" description="Helical" evidence="18">
    <location>
        <begin position="266"/>
        <end position="290"/>
    </location>
</feature>
<keyword evidence="14 18" id="KW-0830">Ubiquinone</keyword>
<evidence type="ECO:0000256" key="18">
    <source>
        <dbReference type="RuleBase" id="RU003403"/>
    </source>
</evidence>
<feature type="transmembrane region" description="Helical" evidence="18">
    <location>
        <begin position="59"/>
        <end position="81"/>
    </location>
</feature>
<name>A0A343QCA9_9NEOP</name>
<keyword evidence="15 18" id="KW-0496">Mitochondrion</keyword>
<dbReference type="PRINTS" id="PR01436">
    <property type="entry name" value="NADHDHGNASE2"/>
</dbReference>
<accession>A0A343QCA9</accession>
<dbReference type="GO" id="GO:0005743">
    <property type="term" value="C:mitochondrial inner membrane"/>
    <property type="evidence" value="ECO:0007669"/>
    <property type="project" value="UniProtKB-SubCell"/>
</dbReference>
<reference evidence="20" key="1">
    <citation type="journal article" date="2017" name="Mol. Phylogenet. Evol.">
        <title>Mitochondrial phylogenomics and genome rearrangements in the barklice (Insecta: Psocodea).</title>
        <authorList>
            <person name="Yoshizawa K."/>
            <person name="Johnson K.P."/>
            <person name="Sweet A.D."/>
            <person name="Yao I."/>
            <person name="Ferreira R.L."/>
            <person name="Cameron S.L."/>
        </authorList>
    </citation>
    <scope>NUCLEOTIDE SEQUENCE</scope>
</reference>
<feature type="transmembrane region" description="Helical" evidence="18">
    <location>
        <begin position="148"/>
        <end position="167"/>
    </location>
</feature>
<dbReference type="InterPro" id="IPR001750">
    <property type="entry name" value="ND/Mrp_TM"/>
</dbReference>
<evidence type="ECO:0000256" key="5">
    <source>
        <dbReference type="ARBA" id="ARBA00021008"/>
    </source>
</evidence>
<dbReference type="PANTHER" id="PTHR46552">
    <property type="entry name" value="NADH-UBIQUINONE OXIDOREDUCTASE CHAIN 2"/>
    <property type="match status" value="1"/>
</dbReference>
<evidence type="ECO:0000259" key="19">
    <source>
        <dbReference type="Pfam" id="PF00361"/>
    </source>
</evidence>
<feature type="transmembrane region" description="Helical" evidence="18">
    <location>
        <begin position="318"/>
        <end position="335"/>
    </location>
</feature>
<evidence type="ECO:0000256" key="10">
    <source>
        <dbReference type="ARBA" id="ARBA00022967"/>
    </source>
</evidence>
<feature type="transmembrane region" description="Helical" evidence="18">
    <location>
        <begin position="87"/>
        <end position="109"/>
    </location>
</feature>
<keyword evidence="11 18" id="KW-0249">Electron transport</keyword>
<evidence type="ECO:0000256" key="7">
    <source>
        <dbReference type="ARBA" id="ARBA00022660"/>
    </source>
</evidence>
<feature type="transmembrane region" description="Helical" evidence="18">
    <location>
        <begin position="7"/>
        <end position="23"/>
    </location>
</feature>
<feature type="transmembrane region" description="Helical" evidence="18">
    <location>
        <begin position="121"/>
        <end position="142"/>
    </location>
</feature>
<evidence type="ECO:0000256" key="3">
    <source>
        <dbReference type="ARBA" id="ARBA00007012"/>
    </source>
</evidence>
<comment type="catalytic activity">
    <reaction evidence="17 18">
        <text>a ubiquinone + NADH + 5 H(+)(in) = a ubiquinol + NAD(+) + 4 H(+)(out)</text>
        <dbReference type="Rhea" id="RHEA:29091"/>
        <dbReference type="Rhea" id="RHEA-COMP:9565"/>
        <dbReference type="Rhea" id="RHEA-COMP:9566"/>
        <dbReference type="ChEBI" id="CHEBI:15378"/>
        <dbReference type="ChEBI" id="CHEBI:16389"/>
        <dbReference type="ChEBI" id="CHEBI:17976"/>
        <dbReference type="ChEBI" id="CHEBI:57540"/>
        <dbReference type="ChEBI" id="CHEBI:57945"/>
        <dbReference type="EC" id="7.1.1.2"/>
    </reaction>
</comment>
<evidence type="ECO:0000256" key="2">
    <source>
        <dbReference type="ARBA" id="ARBA00004448"/>
    </source>
</evidence>
<keyword evidence="12 18" id="KW-1133">Transmembrane helix</keyword>
<dbReference type="GO" id="GO:0008137">
    <property type="term" value="F:NADH dehydrogenase (ubiquinone) activity"/>
    <property type="evidence" value="ECO:0007669"/>
    <property type="project" value="UniProtKB-EC"/>
</dbReference>
<dbReference type="InterPro" id="IPR050175">
    <property type="entry name" value="Complex_I_Subunit_2"/>
</dbReference>
<keyword evidence="6" id="KW-0813">Transport</keyword>
<evidence type="ECO:0000256" key="14">
    <source>
        <dbReference type="ARBA" id="ARBA00023075"/>
    </source>
</evidence>
<keyword evidence="8 18" id="KW-0812">Transmembrane</keyword>
<keyword evidence="9 18" id="KW-0999">Mitochondrion inner membrane</keyword>
<feature type="transmembrane region" description="Helical" evidence="18">
    <location>
        <begin position="234"/>
        <end position="254"/>
    </location>
</feature>
<keyword evidence="16 18" id="KW-0472">Membrane</keyword>
<dbReference type="AlphaFoldDB" id="A0A343QCA9"/>
<dbReference type="Pfam" id="PF00361">
    <property type="entry name" value="Proton_antipo_M"/>
    <property type="match status" value="1"/>
</dbReference>
<evidence type="ECO:0000256" key="15">
    <source>
        <dbReference type="ARBA" id="ARBA00023128"/>
    </source>
</evidence>
<comment type="similarity">
    <text evidence="3 18">Belongs to the complex I subunit 2 family.</text>
</comment>
<evidence type="ECO:0000256" key="11">
    <source>
        <dbReference type="ARBA" id="ARBA00022982"/>
    </source>
</evidence>
<protein>
    <recommendedName>
        <fullName evidence="5 18">NADH-ubiquinone oxidoreductase chain 2</fullName>
        <ecNumber evidence="4 18">7.1.1.2</ecNumber>
    </recommendedName>
</protein>
<evidence type="ECO:0000313" key="20">
    <source>
        <dbReference type="EMBL" id="ATU07056.1"/>
    </source>
</evidence>
<evidence type="ECO:0000256" key="17">
    <source>
        <dbReference type="ARBA" id="ARBA00049551"/>
    </source>
</evidence>
<keyword evidence="7 18" id="KW-0679">Respiratory chain</keyword>
<evidence type="ECO:0000256" key="8">
    <source>
        <dbReference type="ARBA" id="ARBA00022692"/>
    </source>
</evidence>